<feature type="transmembrane region" description="Helical" evidence="2">
    <location>
        <begin position="90"/>
        <end position="117"/>
    </location>
</feature>
<proteinExistence type="predicted"/>
<dbReference type="STRING" id="512565.AMIS_5970"/>
<reference evidence="3 4" key="1">
    <citation type="submission" date="2012-02" db="EMBL/GenBank/DDBJ databases">
        <title>Complete genome sequence of Actinoplanes missouriensis 431 (= NBRC 102363).</title>
        <authorList>
            <person name="Ohnishi Y."/>
            <person name="Ishikawa J."/>
            <person name="Sekine M."/>
            <person name="Hosoyama A."/>
            <person name="Harada T."/>
            <person name="Narita H."/>
            <person name="Hata T."/>
            <person name="Konno Y."/>
            <person name="Tutikane K."/>
            <person name="Fujita N."/>
            <person name="Horinouchi S."/>
            <person name="Hayakawa M."/>
        </authorList>
    </citation>
    <scope>NUCLEOTIDE SEQUENCE [LARGE SCALE GENOMIC DNA]</scope>
    <source>
        <strain evidence="4">ATCC 14538 / DSM 43046 / CBS 188.64 / JCM 3121 / NBRC 102363 / NCIMB 12654 / NRRL B-3342 / UNCC 431</strain>
    </source>
</reference>
<dbReference type="AlphaFoldDB" id="I0GYI0"/>
<dbReference type="HOGENOM" id="CLU_1814450_0_0_11"/>
<organism evidence="3 4">
    <name type="scientific">Actinoplanes missouriensis (strain ATCC 14538 / DSM 43046 / CBS 188.64 / JCM 3121 / NBRC 102363 / NCIMB 12654 / NRRL B-3342 / UNCC 431)</name>
    <dbReference type="NCBI Taxonomy" id="512565"/>
    <lineage>
        <taxon>Bacteria</taxon>
        <taxon>Bacillati</taxon>
        <taxon>Actinomycetota</taxon>
        <taxon>Actinomycetes</taxon>
        <taxon>Micromonosporales</taxon>
        <taxon>Micromonosporaceae</taxon>
        <taxon>Actinoplanes</taxon>
    </lineage>
</organism>
<evidence type="ECO:0000313" key="3">
    <source>
        <dbReference type="EMBL" id="BAL85817.1"/>
    </source>
</evidence>
<keyword evidence="4" id="KW-1185">Reference proteome</keyword>
<protein>
    <recommendedName>
        <fullName evidence="5">DUF4190 domain-containing protein</fullName>
    </recommendedName>
</protein>
<evidence type="ECO:0000256" key="2">
    <source>
        <dbReference type="SAM" id="Phobius"/>
    </source>
</evidence>
<accession>I0GYI0</accession>
<feature type="transmembrane region" description="Helical" evidence="2">
    <location>
        <begin position="60"/>
        <end position="84"/>
    </location>
</feature>
<dbReference type="PATRIC" id="fig|512565.3.peg.599"/>
<dbReference type="EMBL" id="AP012319">
    <property type="protein sequence ID" value="BAL85817.1"/>
    <property type="molecule type" value="Genomic_DNA"/>
</dbReference>
<name>I0GYI0_ACTM4</name>
<feature type="region of interest" description="Disordered" evidence="1">
    <location>
        <begin position="1"/>
        <end position="26"/>
    </location>
</feature>
<gene>
    <name evidence="3" type="ordered locus">AMIS_5970</name>
</gene>
<dbReference type="eggNOG" id="ENOG502ZS7C">
    <property type="taxonomic scope" value="Bacteria"/>
</dbReference>
<dbReference type="Proteomes" id="UP000007882">
    <property type="component" value="Chromosome"/>
</dbReference>
<feature type="compositionally biased region" description="Pro residues" evidence="1">
    <location>
        <begin position="16"/>
        <end position="26"/>
    </location>
</feature>
<sequence length="164" mass="16189">MLSPMTQPPQSFYGPPQQPSYGPPPVAPPSVGWQLERVDAVGGTGFGLAQLRVVPITSGLAIGSLVAGIGAILVSTLALCFGAVGAGEGWGVWVGGAFTLLSVLAGVGAVTAGMIALRQIRRSGQPGRVRFTGRGVGIAGISCGAAGAGIGLVGLLLGLVLQMS</sequence>
<feature type="compositionally biased region" description="Polar residues" evidence="1">
    <location>
        <begin position="1"/>
        <end position="10"/>
    </location>
</feature>
<keyword evidence="2" id="KW-0812">Transmembrane</keyword>
<dbReference type="KEGG" id="ams:AMIS_5970"/>
<evidence type="ECO:0000313" key="4">
    <source>
        <dbReference type="Proteomes" id="UP000007882"/>
    </source>
</evidence>
<evidence type="ECO:0000256" key="1">
    <source>
        <dbReference type="SAM" id="MobiDB-lite"/>
    </source>
</evidence>
<evidence type="ECO:0008006" key="5">
    <source>
        <dbReference type="Google" id="ProtNLM"/>
    </source>
</evidence>
<keyword evidence="2" id="KW-0472">Membrane</keyword>
<feature type="transmembrane region" description="Helical" evidence="2">
    <location>
        <begin position="138"/>
        <end position="161"/>
    </location>
</feature>
<keyword evidence="2" id="KW-1133">Transmembrane helix</keyword>